<sequence>MLQDGRALFQSPHAQWKLQQLVHSRQMLMFQMLGIKKVVRETGSVEWYGCTRDVPRCFGTVIGDMPQYLLEGKWTPPCCLAGLRRTARHVFDNLEASGVRYWLEGGSLLGAMRSGDILPWDYDVDVGIYRDDIPHCSWLVRAQVQSVVDDEGFVWEKATEGDFYRVQYSRANHLHVDLFPFYERNGTMTKDTWFPTHKQDREFPEHFLRPLASIEFVGRLVPTPNNIRDFLEFKFGRGAIENPEYPDPNKLKFPQKQTFREAVVQVEYDY</sequence>
<name>A0ABQ9H637_9NEOP</name>
<dbReference type="PANTHER" id="PTHR13627:SF31">
    <property type="entry name" value="RIBITOL 5-PHOSPHATE TRANSFERASE FKRP"/>
    <property type="match status" value="1"/>
</dbReference>
<evidence type="ECO:0000313" key="3">
    <source>
        <dbReference type="Proteomes" id="UP001159363"/>
    </source>
</evidence>
<protein>
    <recommendedName>
        <fullName evidence="1">LicD/FKTN/FKRP nucleotidyltransferase domain-containing protein</fullName>
    </recommendedName>
</protein>
<proteinExistence type="predicted"/>
<gene>
    <name evidence="2" type="ORF">PR048_020341</name>
</gene>
<reference evidence="2 3" key="1">
    <citation type="submission" date="2023-02" db="EMBL/GenBank/DDBJ databases">
        <title>LHISI_Scaffold_Assembly.</title>
        <authorList>
            <person name="Stuart O.P."/>
            <person name="Cleave R."/>
            <person name="Magrath M.J.L."/>
            <person name="Mikheyev A.S."/>
        </authorList>
    </citation>
    <scope>NUCLEOTIDE SEQUENCE [LARGE SCALE GENOMIC DNA]</scope>
    <source>
        <strain evidence="2">Daus_M_001</strain>
        <tissue evidence="2">Leg muscle</tissue>
    </source>
</reference>
<dbReference type="EMBL" id="JARBHB010000007">
    <property type="protein sequence ID" value="KAJ8879733.1"/>
    <property type="molecule type" value="Genomic_DNA"/>
</dbReference>
<dbReference type="Pfam" id="PF04991">
    <property type="entry name" value="LicD"/>
    <property type="match status" value="1"/>
</dbReference>
<accession>A0ABQ9H637</accession>
<comment type="caution">
    <text evidence="2">The sequence shown here is derived from an EMBL/GenBank/DDBJ whole genome shotgun (WGS) entry which is preliminary data.</text>
</comment>
<feature type="domain" description="LicD/FKTN/FKRP nucleotidyltransferase" evidence="1">
    <location>
        <begin position="96"/>
        <end position="133"/>
    </location>
</feature>
<evidence type="ECO:0000259" key="1">
    <source>
        <dbReference type="Pfam" id="PF04991"/>
    </source>
</evidence>
<keyword evidence="3" id="KW-1185">Reference proteome</keyword>
<organism evidence="2 3">
    <name type="scientific">Dryococelus australis</name>
    <dbReference type="NCBI Taxonomy" id="614101"/>
    <lineage>
        <taxon>Eukaryota</taxon>
        <taxon>Metazoa</taxon>
        <taxon>Ecdysozoa</taxon>
        <taxon>Arthropoda</taxon>
        <taxon>Hexapoda</taxon>
        <taxon>Insecta</taxon>
        <taxon>Pterygota</taxon>
        <taxon>Neoptera</taxon>
        <taxon>Polyneoptera</taxon>
        <taxon>Phasmatodea</taxon>
        <taxon>Verophasmatodea</taxon>
        <taxon>Anareolatae</taxon>
        <taxon>Phasmatidae</taxon>
        <taxon>Eurycanthinae</taxon>
        <taxon>Dryococelus</taxon>
    </lineage>
</organism>
<dbReference type="InterPro" id="IPR052613">
    <property type="entry name" value="LicD_transferase"/>
</dbReference>
<dbReference type="InterPro" id="IPR007074">
    <property type="entry name" value="LicD/FKTN/FKRP_NTP_transf"/>
</dbReference>
<dbReference type="Proteomes" id="UP001159363">
    <property type="component" value="Chromosome 6"/>
</dbReference>
<dbReference type="PANTHER" id="PTHR13627">
    <property type="entry name" value="FUKUTIN RELATED PROTEIN"/>
    <property type="match status" value="1"/>
</dbReference>
<evidence type="ECO:0000313" key="2">
    <source>
        <dbReference type="EMBL" id="KAJ8879733.1"/>
    </source>
</evidence>